<dbReference type="AlphaFoldDB" id="A0A9J6EV32"/>
<evidence type="ECO:0000313" key="2">
    <source>
        <dbReference type="Proteomes" id="UP000821866"/>
    </source>
</evidence>
<evidence type="ECO:0000313" key="1">
    <source>
        <dbReference type="EMBL" id="KAH8038177.1"/>
    </source>
</evidence>
<dbReference type="EMBL" id="JABSTU010000002">
    <property type="protein sequence ID" value="KAH8038177.1"/>
    <property type="molecule type" value="Genomic_DNA"/>
</dbReference>
<reference evidence="1" key="1">
    <citation type="journal article" date="2020" name="Cell">
        <title>Large-Scale Comparative Analyses of Tick Genomes Elucidate Their Genetic Diversity and Vector Capacities.</title>
        <authorList>
            <consortium name="Tick Genome and Microbiome Consortium (TIGMIC)"/>
            <person name="Jia N."/>
            <person name="Wang J."/>
            <person name="Shi W."/>
            <person name="Du L."/>
            <person name="Sun Y."/>
            <person name="Zhan W."/>
            <person name="Jiang J.F."/>
            <person name="Wang Q."/>
            <person name="Zhang B."/>
            <person name="Ji P."/>
            <person name="Bell-Sakyi L."/>
            <person name="Cui X.M."/>
            <person name="Yuan T.T."/>
            <person name="Jiang B.G."/>
            <person name="Yang W.F."/>
            <person name="Lam T.T."/>
            <person name="Chang Q.C."/>
            <person name="Ding S.J."/>
            <person name="Wang X.J."/>
            <person name="Zhu J.G."/>
            <person name="Ruan X.D."/>
            <person name="Zhao L."/>
            <person name="Wei J.T."/>
            <person name="Ye R.Z."/>
            <person name="Que T.C."/>
            <person name="Du C.H."/>
            <person name="Zhou Y.H."/>
            <person name="Cheng J.X."/>
            <person name="Dai P.F."/>
            <person name="Guo W.B."/>
            <person name="Han X.H."/>
            <person name="Huang E.J."/>
            <person name="Li L.F."/>
            <person name="Wei W."/>
            <person name="Gao Y.C."/>
            <person name="Liu J.Z."/>
            <person name="Shao H.Z."/>
            <person name="Wang X."/>
            <person name="Wang C.C."/>
            <person name="Yang T.C."/>
            <person name="Huo Q.B."/>
            <person name="Li W."/>
            <person name="Chen H.Y."/>
            <person name="Chen S.E."/>
            <person name="Zhou L.G."/>
            <person name="Ni X.B."/>
            <person name="Tian J.H."/>
            <person name="Sheng Y."/>
            <person name="Liu T."/>
            <person name="Pan Y.S."/>
            <person name="Xia L.Y."/>
            <person name="Li J."/>
            <person name="Zhao F."/>
            <person name="Cao W.C."/>
        </authorList>
    </citation>
    <scope>NUCLEOTIDE SEQUENCE</scope>
    <source>
        <strain evidence="1">Rmic-2018</strain>
    </source>
</reference>
<evidence type="ECO:0008006" key="3">
    <source>
        <dbReference type="Google" id="ProtNLM"/>
    </source>
</evidence>
<proteinExistence type="predicted"/>
<keyword evidence="2" id="KW-1185">Reference proteome</keyword>
<reference evidence="1" key="2">
    <citation type="submission" date="2021-09" db="EMBL/GenBank/DDBJ databases">
        <authorList>
            <person name="Jia N."/>
            <person name="Wang J."/>
            <person name="Shi W."/>
            <person name="Du L."/>
            <person name="Sun Y."/>
            <person name="Zhan W."/>
            <person name="Jiang J."/>
            <person name="Wang Q."/>
            <person name="Zhang B."/>
            <person name="Ji P."/>
            <person name="Sakyi L.B."/>
            <person name="Cui X."/>
            <person name="Yuan T."/>
            <person name="Jiang B."/>
            <person name="Yang W."/>
            <person name="Lam T.T.-Y."/>
            <person name="Chang Q."/>
            <person name="Ding S."/>
            <person name="Wang X."/>
            <person name="Zhu J."/>
            <person name="Ruan X."/>
            <person name="Zhao L."/>
            <person name="Wei J."/>
            <person name="Que T."/>
            <person name="Du C."/>
            <person name="Cheng J."/>
            <person name="Dai P."/>
            <person name="Han X."/>
            <person name="Huang E."/>
            <person name="Gao Y."/>
            <person name="Liu J."/>
            <person name="Shao H."/>
            <person name="Ye R."/>
            <person name="Li L."/>
            <person name="Wei W."/>
            <person name="Wang X."/>
            <person name="Wang C."/>
            <person name="Huo Q."/>
            <person name="Li W."/>
            <person name="Guo W."/>
            <person name="Chen H."/>
            <person name="Chen S."/>
            <person name="Zhou L."/>
            <person name="Zhou L."/>
            <person name="Ni X."/>
            <person name="Tian J."/>
            <person name="Zhou Y."/>
            <person name="Sheng Y."/>
            <person name="Liu T."/>
            <person name="Pan Y."/>
            <person name="Xia L."/>
            <person name="Li J."/>
            <person name="Zhao F."/>
            <person name="Cao W."/>
        </authorList>
    </citation>
    <scope>NUCLEOTIDE SEQUENCE</scope>
    <source>
        <strain evidence="1">Rmic-2018</strain>
        <tissue evidence="1">Larvae</tissue>
    </source>
</reference>
<sequence length="123" mass="14307">MVRVIMKVLRNSWTSLFKQDHVVGSVKRLEFKHKGSPYAHLFLWLNQAPNEEVQNNFMPNTVRMAEPLLSLDHDAPERPRCQEHQHTHTCYKGGRKKCMFHAPFWPMPSTKLLTPLQAAADDD</sequence>
<name>A0A9J6EV32_RHIMP</name>
<comment type="caution">
    <text evidence="1">The sequence shown here is derived from an EMBL/GenBank/DDBJ whole genome shotgun (WGS) entry which is preliminary data.</text>
</comment>
<accession>A0A9J6EV32</accession>
<organism evidence="1 2">
    <name type="scientific">Rhipicephalus microplus</name>
    <name type="common">Cattle tick</name>
    <name type="synonym">Boophilus microplus</name>
    <dbReference type="NCBI Taxonomy" id="6941"/>
    <lineage>
        <taxon>Eukaryota</taxon>
        <taxon>Metazoa</taxon>
        <taxon>Ecdysozoa</taxon>
        <taxon>Arthropoda</taxon>
        <taxon>Chelicerata</taxon>
        <taxon>Arachnida</taxon>
        <taxon>Acari</taxon>
        <taxon>Parasitiformes</taxon>
        <taxon>Ixodida</taxon>
        <taxon>Ixodoidea</taxon>
        <taxon>Ixodidae</taxon>
        <taxon>Rhipicephalinae</taxon>
        <taxon>Rhipicephalus</taxon>
        <taxon>Boophilus</taxon>
    </lineage>
</organism>
<dbReference type="Proteomes" id="UP000821866">
    <property type="component" value="Chromosome 10"/>
</dbReference>
<gene>
    <name evidence="1" type="ORF">HPB51_024510</name>
</gene>
<protein>
    <recommendedName>
        <fullName evidence="3">Helitron helicase-like domain-containing protein</fullName>
    </recommendedName>
</protein>